<dbReference type="EMBL" id="PUHZ01000020">
    <property type="protein sequence ID" value="PQO44321.1"/>
    <property type="molecule type" value="Genomic_DNA"/>
</dbReference>
<dbReference type="RefSeq" id="WP_105337290.1">
    <property type="nucleotide sequence ID" value="NZ_PUHZ01000020.1"/>
</dbReference>
<sequence>MDADTSPESVVLQYVDAFNRGDLAALADLLADDAEIQGVLGKGKIDFVLPIWKQLIEGYGMQLTIEEMISRDDVVAVRYTERGTFAAPAFGQAPTGKSYELPAMEWFTIRDGKIARRWGARDGASQARQLGLA</sequence>
<organism evidence="1 2">
    <name type="scientific">Blastopirellula marina</name>
    <dbReference type="NCBI Taxonomy" id="124"/>
    <lineage>
        <taxon>Bacteria</taxon>
        <taxon>Pseudomonadati</taxon>
        <taxon>Planctomycetota</taxon>
        <taxon>Planctomycetia</taxon>
        <taxon>Pirellulales</taxon>
        <taxon>Pirellulaceae</taxon>
        <taxon>Blastopirellula</taxon>
    </lineage>
</organism>
<gene>
    <name evidence="1" type="ORF">C5Y93_20385</name>
</gene>
<name>A0A2S8GJ23_9BACT</name>
<dbReference type="AlphaFoldDB" id="A0A2S8GJ23"/>
<dbReference type="GO" id="GO:0030638">
    <property type="term" value="P:polyketide metabolic process"/>
    <property type="evidence" value="ECO:0007669"/>
    <property type="project" value="InterPro"/>
</dbReference>
<evidence type="ECO:0000313" key="2">
    <source>
        <dbReference type="Proteomes" id="UP000237819"/>
    </source>
</evidence>
<dbReference type="SUPFAM" id="SSF54427">
    <property type="entry name" value="NTF2-like"/>
    <property type="match status" value="1"/>
</dbReference>
<protein>
    <submittedName>
        <fullName evidence="1">Ester cyclase</fullName>
    </submittedName>
</protein>
<accession>A0A2S8GJ23</accession>
<dbReference type="Proteomes" id="UP000237819">
    <property type="component" value="Unassembled WGS sequence"/>
</dbReference>
<reference evidence="1 2" key="1">
    <citation type="submission" date="2018-02" db="EMBL/GenBank/DDBJ databases">
        <title>Comparative genomes isolates from brazilian mangrove.</title>
        <authorList>
            <person name="Araujo J.E."/>
            <person name="Taketani R.G."/>
            <person name="Silva M.C.P."/>
            <person name="Loureco M.V."/>
            <person name="Andreote F.D."/>
        </authorList>
    </citation>
    <scope>NUCLEOTIDE SEQUENCE [LARGE SCALE GENOMIC DNA]</scope>
    <source>
        <strain evidence="1 2">Nap-Phe MGV</strain>
    </source>
</reference>
<comment type="caution">
    <text evidence="1">The sequence shown here is derived from an EMBL/GenBank/DDBJ whole genome shotgun (WGS) entry which is preliminary data.</text>
</comment>
<dbReference type="InterPro" id="IPR032710">
    <property type="entry name" value="NTF2-like_dom_sf"/>
</dbReference>
<dbReference type="Pfam" id="PF07366">
    <property type="entry name" value="SnoaL"/>
    <property type="match status" value="1"/>
</dbReference>
<dbReference type="PANTHER" id="PTHR38436">
    <property type="entry name" value="POLYKETIDE CYCLASE SNOAL-LIKE DOMAIN"/>
    <property type="match status" value="1"/>
</dbReference>
<dbReference type="InterPro" id="IPR009959">
    <property type="entry name" value="Cyclase_SnoaL-like"/>
</dbReference>
<evidence type="ECO:0000313" key="1">
    <source>
        <dbReference type="EMBL" id="PQO44321.1"/>
    </source>
</evidence>
<dbReference type="Gene3D" id="3.10.450.50">
    <property type="match status" value="1"/>
</dbReference>
<proteinExistence type="predicted"/>
<dbReference type="PANTHER" id="PTHR38436:SF1">
    <property type="entry name" value="ESTER CYCLASE"/>
    <property type="match status" value="1"/>
</dbReference>
<dbReference type="OrthoDB" id="7876517at2"/>